<keyword evidence="3 5" id="KW-0378">Hydrolase</keyword>
<dbReference type="PANTHER" id="PTHR43142">
    <property type="entry name" value="CARBOXYLIC ESTER HYDROLASE"/>
    <property type="match status" value="1"/>
</dbReference>
<dbReference type="GO" id="GO:0052689">
    <property type="term" value="F:carboxylic ester hydrolase activity"/>
    <property type="evidence" value="ECO:0007669"/>
    <property type="project" value="UniProtKB-KW"/>
</dbReference>
<dbReference type="PANTHER" id="PTHR43142:SF1">
    <property type="entry name" value="CARBOXYLIC ESTER HYDROLASE"/>
    <property type="match status" value="1"/>
</dbReference>
<sequence length="596" mass="66881">MKLLVVFILAATFFVVPCYSEPFIMELPGYAKTVMGAYGNLSTSWYETRRPFYSFRYFHYAAKPTYENRFLPPVTSNYPYPDDEIYNSIDLPPGCAQGERNELEDCLILSVYTPFFPGNASDASTKFDTLLPVMVWIHGGAFIFGQSILYEPNTLMAHDVVVVVIQYRLGPLGFLSLDTEEIPGNAGMADQVEALRWVQKFIKYFGGDKTKVTIVGESAGAASVSFLLLAPQSKEEGLFRYAIAESGSMLADWAVDRNSTKHGYLIAELAGCPLEPYADLLHCLRSIDVRTLTDAQLEFMRIDTMNGGLGFGGASPVIQTAGKVRYLTDEPRKLIESGQYMTDAHLMFGANEGEGIMALDMTLSLYIRPNGLENDTDFWKYDSVRTVLATLGIRDDTGALGDALTTKYLGYAVDSCQMGNFTVMIPGLIDIAGTLFLKAGGWQTIMLHTKFNPHAYWYSFDFLSKVSLIGADEILPRGVMHADEIMYLFTMPIPHNETEKELGKKMIEIWTTFATYGEPTPAEMTMREGIPHWPPYTHEKKEFMAINKYWSVKNDYTLYYTVTVDKAGPRIVNPATSEECASAYWESKNKRLYKKT</sequence>
<gene>
    <name evidence="7" type="ORF">DGAL_LOCUS6240</name>
</gene>
<evidence type="ECO:0000259" key="6">
    <source>
        <dbReference type="Pfam" id="PF00135"/>
    </source>
</evidence>
<proteinExistence type="inferred from homology"/>
<organism evidence="7 8">
    <name type="scientific">Daphnia galeata</name>
    <dbReference type="NCBI Taxonomy" id="27404"/>
    <lineage>
        <taxon>Eukaryota</taxon>
        <taxon>Metazoa</taxon>
        <taxon>Ecdysozoa</taxon>
        <taxon>Arthropoda</taxon>
        <taxon>Crustacea</taxon>
        <taxon>Branchiopoda</taxon>
        <taxon>Diplostraca</taxon>
        <taxon>Cladocera</taxon>
        <taxon>Anomopoda</taxon>
        <taxon>Daphniidae</taxon>
        <taxon>Daphnia</taxon>
    </lineage>
</organism>
<protein>
    <recommendedName>
        <fullName evidence="5">Carboxylic ester hydrolase</fullName>
        <ecNumber evidence="5">3.1.1.-</ecNumber>
    </recommendedName>
</protein>
<dbReference type="InterPro" id="IPR029058">
    <property type="entry name" value="AB_hydrolase_fold"/>
</dbReference>
<evidence type="ECO:0000256" key="4">
    <source>
        <dbReference type="ARBA" id="ARBA00023180"/>
    </source>
</evidence>
<keyword evidence="5" id="KW-0732">Signal</keyword>
<feature type="chain" id="PRO_5035337604" description="Carboxylic ester hydrolase" evidence="5">
    <location>
        <begin position="21"/>
        <end position="596"/>
    </location>
</feature>
<evidence type="ECO:0000256" key="1">
    <source>
        <dbReference type="ARBA" id="ARBA00005964"/>
    </source>
</evidence>
<evidence type="ECO:0000313" key="8">
    <source>
        <dbReference type="Proteomes" id="UP000789390"/>
    </source>
</evidence>
<dbReference type="SUPFAM" id="SSF53474">
    <property type="entry name" value="alpha/beta-Hydrolases"/>
    <property type="match status" value="1"/>
</dbReference>
<dbReference type="InterPro" id="IPR002018">
    <property type="entry name" value="CarbesteraseB"/>
</dbReference>
<accession>A0A8J2RQC0</accession>
<evidence type="ECO:0000313" key="7">
    <source>
        <dbReference type="EMBL" id="CAH0103658.1"/>
    </source>
</evidence>
<dbReference type="FunFam" id="3.40.50.1820:FF:001134">
    <property type="entry name" value="Carboxylic ester hydrolase"/>
    <property type="match status" value="1"/>
</dbReference>
<evidence type="ECO:0000256" key="5">
    <source>
        <dbReference type="RuleBase" id="RU361235"/>
    </source>
</evidence>
<evidence type="ECO:0000256" key="3">
    <source>
        <dbReference type="ARBA" id="ARBA00022801"/>
    </source>
</evidence>
<evidence type="ECO:0000256" key="2">
    <source>
        <dbReference type="ARBA" id="ARBA00022487"/>
    </source>
</evidence>
<dbReference type="Pfam" id="PF00135">
    <property type="entry name" value="COesterase"/>
    <property type="match status" value="1"/>
</dbReference>
<dbReference type="EC" id="3.1.1.-" evidence="5"/>
<dbReference type="Proteomes" id="UP000789390">
    <property type="component" value="Unassembled WGS sequence"/>
</dbReference>
<keyword evidence="8" id="KW-1185">Reference proteome</keyword>
<dbReference type="InterPro" id="IPR019826">
    <property type="entry name" value="Carboxylesterase_B_AS"/>
</dbReference>
<reference evidence="7" key="1">
    <citation type="submission" date="2021-11" db="EMBL/GenBank/DDBJ databases">
        <authorList>
            <person name="Schell T."/>
        </authorList>
    </citation>
    <scope>NUCLEOTIDE SEQUENCE</scope>
    <source>
        <strain evidence="7">M5</strain>
    </source>
</reference>
<dbReference type="OrthoDB" id="3200163at2759"/>
<dbReference type="PROSITE" id="PS00122">
    <property type="entry name" value="CARBOXYLESTERASE_B_1"/>
    <property type="match status" value="1"/>
</dbReference>
<name>A0A8J2RQC0_9CRUS</name>
<dbReference type="AlphaFoldDB" id="A0A8J2RQC0"/>
<dbReference type="EMBL" id="CAKKLH010000112">
    <property type="protein sequence ID" value="CAH0103658.1"/>
    <property type="molecule type" value="Genomic_DNA"/>
</dbReference>
<keyword evidence="2" id="KW-0719">Serine esterase</keyword>
<keyword evidence="4" id="KW-0325">Glycoprotein</keyword>
<comment type="similarity">
    <text evidence="1 5">Belongs to the type-B carboxylesterase/lipase family.</text>
</comment>
<dbReference type="Gene3D" id="3.40.50.1820">
    <property type="entry name" value="alpha/beta hydrolase"/>
    <property type="match status" value="1"/>
</dbReference>
<feature type="domain" description="Carboxylesterase type B" evidence="6">
    <location>
        <begin position="48"/>
        <end position="553"/>
    </location>
</feature>
<comment type="caution">
    <text evidence="7">The sequence shown here is derived from an EMBL/GenBank/DDBJ whole genome shotgun (WGS) entry which is preliminary data.</text>
</comment>
<feature type="signal peptide" evidence="5">
    <location>
        <begin position="1"/>
        <end position="20"/>
    </location>
</feature>